<evidence type="ECO:0000256" key="3">
    <source>
        <dbReference type="ARBA" id="ARBA00023125"/>
    </source>
</evidence>
<dbReference type="Gene3D" id="3.40.50.300">
    <property type="entry name" value="P-loop containing nucleotide triphosphate hydrolases"/>
    <property type="match status" value="1"/>
</dbReference>
<dbReference type="InterPro" id="IPR000432">
    <property type="entry name" value="DNA_mismatch_repair_MutS_C"/>
</dbReference>
<dbReference type="PANTHER" id="PTHR11361:SF34">
    <property type="entry name" value="DNA MISMATCH REPAIR PROTEIN MSH1, MITOCHONDRIAL"/>
    <property type="match status" value="1"/>
</dbReference>
<proteinExistence type="predicted"/>
<dbReference type="GO" id="GO:0140664">
    <property type="term" value="F:ATP-dependent DNA damage sensor activity"/>
    <property type="evidence" value="ECO:0007669"/>
    <property type="project" value="InterPro"/>
</dbReference>
<dbReference type="GeneID" id="69587657"/>
<dbReference type="SMART" id="SM00534">
    <property type="entry name" value="MUTSac"/>
    <property type="match status" value="1"/>
</dbReference>
<organism evidence="5 7">
    <name type="scientific">Bacteroides faecis</name>
    <dbReference type="NCBI Taxonomy" id="674529"/>
    <lineage>
        <taxon>Bacteria</taxon>
        <taxon>Pseudomonadati</taxon>
        <taxon>Bacteroidota</taxon>
        <taxon>Bacteroidia</taxon>
        <taxon>Bacteroidales</taxon>
        <taxon>Bacteroidaceae</taxon>
        <taxon>Bacteroides</taxon>
    </lineage>
</organism>
<dbReference type="Pfam" id="PF00488">
    <property type="entry name" value="MutS_V"/>
    <property type="match status" value="1"/>
</dbReference>
<reference evidence="6" key="2">
    <citation type="submission" date="2022-08" db="EMBL/GenBank/DDBJ databases">
        <title>Genome Sequencing of Bacteroides fragilis Group Isolates with Nanopore Technology.</title>
        <authorList>
            <person name="Tisza M.J."/>
            <person name="Smith D."/>
            <person name="Dekker J.P."/>
        </authorList>
    </citation>
    <scope>NUCLEOTIDE SEQUENCE</scope>
    <source>
        <strain evidence="6">BFG-527</strain>
    </source>
</reference>
<dbReference type="Proteomes" id="UP000095606">
    <property type="component" value="Unassembled WGS sequence"/>
</dbReference>
<name>A0A3E5GCX4_9BACE</name>
<keyword evidence="8" id="KW-1185">Reference proteome</keyword>
<dbReference type="EMBL" id="CP103141">
    <property type="protein sequence ID" value="UVQ75322.1"/>
    <property type="molecule type" value="Genomic_DNA"/>
</dbReference>
<dbReference type="RefSeq" id="WP_010535609.1">
    <property type="nucleotide sequence ID" value="NZ_CABMFH010000010.1"/>
</dbReference>
<dbReference type="PANTHER" id="PTHR11361">
    <property type="entry name" value="DNA MISMATCH REPAIR PROTEIN MUTS FAMILY MEMBER"/>
    <property type="match status" value="1"/>
</dbReference>
<feature type="domain" description="DNA mismatch repair proteins mutS family" evidence="4">
    <location>
        <begin position="256"/>
        <end position="442"/>
    </location>
</feature>
<dbReference type="SUPFAM" id="SSF48334">
    <property type="entry name" value="DNA repair protein MutS, domain III"/>
    <property type="match status" value="1"/>
</dbReference>
<keyword evidence="1" id="KW-0547">Nucleotide-binding</keyword>
<gene>
    <name evidence="5" type="primary">mutS_3</name>
    <name evidence="5" type="ORF">ERS852461_02416</name>
    <name evidence="6" type="ORF">NXY30_02570</name>
</gene>
<protein>
    <submittedName>
        <fullName evidence="6">DNA mismatch repair protein MutS</fullName>
    </submittedName>
    <submittedName>
        <fullName evidence="5">Mismatch repair ATPase (MutS family)</fullName>
    </submittedName>
</protein>
<dbReference type="InterPro" id="IPR045076">
    <property type="entry name" value="MutS"/>
</dbReference>
<dbReference type="GO" id="GO:0030983">
    <property type="term" value="F:mismatched DNA binding"/>
    <property type="evidence" value="ECO:0007669"/>
    <property type="project" value="InterPro"/>
</dbReference>
<dbReference type="AlphaFoldDB" id="A0A3E5GCX4"/>
<dbReference type="Gene3D" id="1.10.1420.10">
    <property type="match status" value="1"/>
</dbReference>
<evidence type="ECO:0000259" key="4">
    <source>
        <dbReference type="SMART" id="SM00534"/>
    </source>
</evidence>
<evidence type="ECO:0000313" key="5">
    <source>
        <dbReference type="EMBL" id="CUP35812.1"/>
    </source>
</evidence>
<dbReference type="SUPFAM" id="SSF52540">
    <property type="entry name" value="P-loop containing nucleoside triphosphate hydrolases"/>
    <property type="match status" value="1"/>
</dbReference>
<evidence type="ECO:0000256" key="2">
    <source>
        <dbReference type="ARBA" id="ARBA00022840"/>
    </source>
</evidence>
<dbReference type="Proteomes" id="UP001060104">
    <property type="component" value="Chromosome"/>
</dbReference>
<evidence type="ECO:0000256" key="1">
    <source>
        <dbReference type="ARBA" id="ARBA00022741"/>
    </source>
</evidence>
<dbReference type="InterPro" id="IPR036187">
    <property type="entry name" value="DNA_mismatch_repair_MutS_sf"/>
</dbReference>
<dbReference type="GO" id="GO:0006298">
    <property type="term" value="P:mismatch repair"/>
    <property type="evidence" value="ECO:0007669"/>
    <property type="project" value="InterPro"/>
</dbReference>
<evidence type="ECO:0000313" key="6">
    <source>
        <dbReference type="EMBL" id="UVQ75322.1"/>
    </source>
</evidence>
<reference evidence="5 7" key="1">
    <citation type="submission" date="2015-09" db="EMBL/GenBank/DDBJ databases">
        <authorList>
            <consortium name="Pathogen Informatics"/>
        </authorList>
    </citation>
    <scope>NUCLEOTIDE SEQUENCE [LARGE SCALE GENOMIC DNA]</scope>
    <source>
        <strain evidence="5 7">2789STDY5834846</strain>
    </source>
</reference>
<evidence type="ECO:0000313" key="7">
    <source>
        <dbReference type="Proteomes" id="UP000095606"/>
    </source>
</evidence>
<keyword evidence="2" id="KW-0067">ATP-binding</keyword>
<accession>A0A174MHH6</accession>
<dbReference type="GO" id="GO:0005524">
    <property type="term" value="F:ATP binding"/>
    <property type="evidence" value="ECO:0007669"/>
    <property type="project" value="UniProtKB-KW"/>
</dbReference>
<sequence length="442" mass="51073">MVYLDTDKQTCADLSITESVYDEQPLCSLFLKTETKQGKSLMLEWIMYPLSDWETICKRQKAIDWEFLPDLPLNEEELDFIEYYLGYRDQIRRNNILFTCAGLIDRLVRYDPNRYVICRGVKLVILMLHRLEEWVTGARSDMPKLLKEAACTVRSILHGSELEEVLEQTSDEKARLSIYAIDKYDYLFRSTRLLSVKELLSIIYLLDVCRTAHRVAKEKKLNCTPKMVQAMEFSVEGVVHPFVKNAQRNNWDMFQGNISLFTGSNMAGKSTTLKALTLAVWLAHCGLPVFAESMTCPVYEGIYTSINLPDSLRDGRSHFMAEVLRIKEILIKVGSGKKCLVVLDEMFRGTNAKDAFEASVAVNELLRDFPHCHFLISTHILEYAKAFEHDCSCCFYYMEAEIKEDNFVCPHRLLKGISEARVGYWIVKKLLNMHELEIEKAR</sequence>
<keyword evidence="3" id="KW-0238">DNA-binding</keyword>
<dbReference type="EMBL" id="CZAE01000010">
    <property type="protein sequence ID" value="CUP35812.1"/>
    <property type="molecule type" value="Genomic_DNA"/>
</dbReference>
<dbReference type="InterPro" id="IPR027417">
    <property type="entry name" value="P-loop_NTPase"/>
</dbReference>
<evidence type="ECO:0000313" key="8">
    <source>
        <dbReference type="Proteomes" id="UP001060104"/>
    </source>
</evidence>
<accession>A0A3E5GCX4</accession>